<evidence type="ECO:0000259" key="3">
    <source>
        <dbReference type="Pfam" id="PF10708"/>
    </source>
</evidence>
<evidence type="ECO:0000256" key="1">
    <source>
        <dbReference type="SAM" id="MobiDB-lite"/>
    </source>
</evidence>
<dbReference type="RefSeq" id="WP_212277250.1">
    <property type="nucleotide sequence ID" value="NZ_BAAANI010000006.1"/>
</dbReference>
<keyword evidence="2" id="KW-0812">Transmembrane</keyword>
<evidence type="ECO:0000313" key="4">
    <source>
        <dbReference type="EMBL" id="MFB9641426.1"/>
    </source>
</evidence>
<protein>
    <submittedName>
        <fullName evidence="4">DUF2510 domain-containing protein</fullName>
    </submittedName>
</protein>
<comment type="caution">
    <text evidence="4">The sequence shown here is derived from an EMBL/GenBank/DDBJ whole genome shotgun (WGS) entry which is preliminary data.</text>
</comment>
<feature type="transmembrane region" description="Helical" evidence="2">
    <location>
        <begin position="167"/>
        <end position="188"/>
    </location>
</feature>
<feature type="transmembrane region" description="Helical" evidence="2">
    <location>
        <begin position="131"/>
        <end position="152"/>
    </location>
</feature>
<feature type="transmembrane region" description="Helical" evidence="2">
    <location>
        <begin position="200"/>
        <end position="226"/>
    </location>
</feature>
<evidence type="ECO:0000256" key="2">
    <source>
        <dbReference type="SAM" id="Phobius"/>
    </source>
</evidence>
<dbReference type="InterPro" id="IPR018929">
    <property type="entry name" value="DUF2510"/>
</dbReference>
<feature type="region of interest" description="Disordered" evidence="1">
    <location>
        <begin position="1"/>
        <end position="20"/>
    </location>
</feature>
<evidence type="ECO:0000313" key="5">
    <source>
        <dbReference type="Proteomes" id="UP001589667"/>
    </source>
</evidence>
<keyword evidence="5" id="KW-1185">Reference proteome</keyword>
<keyword evidence="2" id="KW-1133">Transmembrane helix</keyword>
<gene>
    <name evidence="4" type="ORF">ACFFQV_03880</name>
</gene>
<proteinExistence type="predicted"/>
<organism evidence="4 5">
    <name type="scientific">Agromyces lapidis</name>
    <dbReference type="NCBI Taxonomy" id="279574"/>
    <lineage>
        <taxon>Bacteria</taxon>
        <taxon>Bacillati</taxon>
        <taxon>Actinomycetota</taxon>
        <taxon>Actinomycetes</taxon>
        <taxon>Micrococcales</taxon>
        <taxon>Microbacteriaceae</taxon>
        <taxon>Agromyces</taxon>
    </lineage>
</organism>
<feature type="domain" description="DUF2510" evidence="3">
    <location>
        <begin position="9"/>
        <end position="40"/>
    </location>
</feature>
<feature type="transmembrane region" description="Helical" evidence="2">
    <location>
        <begin position="83"/>
        <end position="102"/>
    </location>
</feature>
<dbReference type="Pfam" id="PF10708">
    <property type="entry name" value="DUF2510"/>
    <property type="match status" value="1"/>
</dbReference>
<keyword evidence="2" id="KW-0472">Membrane</keyword>
<dbReference type="EMBL" id="JBHMBL010000001">
    <property type="protein sequence ID" value="MFB9641426.1"/>
    <property type="molecule type" value="Genomic_DNA"/>
</dbReference>
<name>A0ABV5SM64_9MICO</name>
<accession>A0ABV5SM64</accession>
<reference evidence="4 5" key="1">
    <citation type="submission" date="2024-09" db="EMBL/GenBank/DDBJ databases">
        <authorList>
            <person name="Sun Q."/>
            <person name="Mori K."/>
        </authorList>
    </citation>
    <scope>NUCLEOTIDE SEQUENCE [LARGE SCALE GENOMIC DNA]</scope>
    <source>
        <strain evidence="4 5">JCM 14321</strain>
    </source>
</reference>
<dbReference type="Proteomes" id="UP001589667">
    <property type="component" value="Unassembled WGS sequence"/>
</dbReference>
<sequence length="236" mass="26294">MSDPRTAPAGWYPEPSGAEGQRWWDGTQWTEYATPLAAPPVVPQPVPPQPAYGQYAPQPAPQPLPYGQVAVSSVDATTPTSTVWIWLIVALPALGFVPFLLIDWQRVLELGMDAQYSSSPAAQLAVYSDPWYVVSSLAGWVIAALIVLFAYFDRRELLRRGFERPFHWAWAFFALFTSLVYVIGRSIVVKRRSGRGMAPMWVAIAVTVVIMVAGIAWFAIFMTMVFETAYEQATLY</sequence>